<keyword evidence="3" id="KW-0285">Flavoprotein</keyword>
<reference evidence="6" key="1">
    <citation type="submission" date="2022-08" db="EMBL/GenBank/DDBJ databases">
        <authorList>
            <person name="Zhang D."/>
        </authorList>
    </citation>
    <scope>NUCLEOTIDE SEQUENCE</scope>
    <source>
        <strain evidence="6">XJ19-11</strain>
    </source>
</reference>
<gene>
    <name evidence="6" type="ORF">NU887_19750</name>
</gene>
<dbReference type="Gene3D" id="3.30.9.10">
    <property type="entry name" value="D-Amino Acid Oxidase, subunit A, domain 2"/>
    <property type="match status" value="1"/>
</dbReference>
<dbReference type="GO" id="GO:0016491">
    <property type="term" value="F:oxidoreductase activity"/>
    <property type="evidence" value="ECO:0007669"/>
    <property type="project" value="UniProtKB-KW"/>
</dbReference>
<protein>
    <submittedName>
        <fullName evidence="6">FAD-binding oxidoreductase</fullName>
    </submittedName>
</protein>
<dbReference type="Pfam" id="PF01266">
    <property type="entry name" value="DAO"/>
    <property type="match status" value="1"/>
</dbReference>
<evidence type="ECO:0000256" key="2">
    <source>
        <dbReference type="ARBA" id="ARBA00009410"/>
    </source>
</evidence>
<dbReference type="RefSeq" id="WP_258425117.1">
    <property type="nucleotide sequence ID" value="NZ_JANSUY010000025.1"/>
</dbReference>
<dbReference type="PANTHER" id="PTHR13847:SF286">
    <property type="entry name" value="D-AMINO ACID DEHYDROGENASE"/>
    <property type="match status" value="1"/>
</dbReference>
<evidence type="ECO:0000259" key="5">
    <source>
        <dbReference type="Pfam" id="PF01266"/>
    </source>
</evidence>
<comment type="caution">
    <text evidence="6">The sequence shown here is derived from an EMBL/GenBank/DDBJ whole genome shotgun (WGS) entry which is preliminary data.</text>
</comment>
<organism evidence="6 7">
    <name type="scientific">Aquiflexum gelatinilyticum</name>
    <dbReference type="NCBI Taxonomy" id="2961943"/>
    <lineage>
        <taxon>Bacteria</taxon>
        <taxon>Pseudomonadati</taxon>
        <taxon>Bacteroidota</taxon>
        <taxon>Cytophagia</taxon>
        <taxon>Cytophagales</taxon>
        <taxon>Cyclobacteriaceae</taxon>
        <taxon>Aquiflexum</taxon>
    </lineage>
</organism>
<evidence type="ECO:0000256" key="1">
    <source>
        <dbReference type="ARBA" id="ARBA00001974"/>
    </source>
</evidence>
<comment type="similarity">
    <text evidence="2">Belongs to the DadA oxidoreductase family.</text>
</comment>
<proteinExistence type="inferred from homology"/>
<dbReference type="EMBL" id="JANSUY010000025">
    <property type="protein sequence ID" value="MCR9017279.1"/>
    <property type="molecule type" value="Genomic_DNA"/>
</dbReference>
<dbReference type="AlphaFoldDB" id="A0A9X2PCZ0"/>
<dbReference type="Proteomes" id="UP001142175">
    <property type="component" value="Unassembled WGS sequence"/>
</dbReference>
<evidence type="ECO:0000256" key="4">
    <source>
        <dbReference type="ARBA" id="ARBA00023002"/>
    </source>
</evidence>
<comment type="cofactor">
    <cofactor evidence="1">
        <name>FAD</name>
        <dbReference type="ChEBI" id="CHEBI:57692"/>
    </cofactor>
</comment>
<dbReference type="SUPFAM" id="SSF51971">
    <property type="entry name" value="Nucleotide-binding domain"/>
    <property type="match status" value="1"/>
</dbReference>
<dbReference type="InterPro" id="IPR036188">
    <property type="entry name" value="FAD/NAD-bd_sf"/>
</dbReference>
<evidence type="ECO:0000313" key="7">
    <source>
        <dbReference type="Proteomes" id="UP001142175"/>
    </source>
</evidence>
<dbReference type="Gene3D" id="3.50.50.60">
    <property type="entry name" value="FAD/NAD(P)-binding domain"/>
    <property type="match status" value="1"/>
</dbReference>
<accession>A0A9X2PCZ0</accession>
<keyword evidence="4" id="KW-0560">Oxidoreductase</keyword>
<dbReference type="PANTHER" id="PTHR13847">
    <property type="entry name" value="SARCOSINE DEHYDROGENASE-RELATED"/>
    <property type="match status" value="1"/>
</dbReference>
<dbReference type="InterPro" id="IPR006076">
    <property type="entry name" value="FAD-dep_OxRdtase"/>
</dbReference>
<feature type="domain" description="FAD dependent oxidoreductase" evidence="5">
    <location>
        <begin position="4"/>
        <end position="330"/>
    </location>
</feature>
<dbReference type="GO" id="GO:0005737">
    <property type="term" value="C:cytoplasm"/>
    <property type="evidence" value="ECO:0007669"/>
    <property type="project" value="TreeGrafter"/>
</dbReference>
<evidence type="ECO:0000313" key="6">
    <source>
        <dbReference type="EMBL" id="MCR9017279.1"/>
    </source>
</evidence>
<keyword evidence="7" id="KW-1185">Reference proteome</keyword>
<evidence type="ECO:0000256" key="3">
    <source>
        <dbReference type="ARBA" id="ARBA00022630"/>
    </source>
</evidence>
<name>A0A9X2PCZ0_9BACT</name>
<dbReference type="SUPFAM" id="SSF54373">
    <property type="entry name" value="FAD-linked reductases, C-terminal domain"/>
    <property type="match status" value="1"/>
</dbReference>
<sequence length="353" mass="39950">MEVDFLLIGQGLAGTVLSHRLLQLGKKVAVIDLPSANQSSRIAAGLYNPITGKKMVKTWNADLLFPEIEPLYSELEELLGTTFLYRKNIYRPFLNIEEQNEWMGKTGEPGFEPYFEKIFSKEVYPEAVNPFGGILLKNSGYLDINTLLSAYSAFLKNNNLLLEEKFEEDFLEVLEGGFNYQGLYAKGIVYCNGLGAMKSRYFSFLPFAPVKGEILDLVQDFYPEEIINRGVFRISLPNGNQRVGSTYTWHDLDQGPTENAKNELLEKLEKLVPAPVHSIQNHRYGIRPATKDRKPFLGEHPAVSGVYIFNGFGAKGVSLIPFYSKMMVEMLLNGDQPEKEVNIDRIKKHNSNF</sequence>